<protein>
    <submittedName>
        <fullName evidence="5">Uncharacterized protein</fullName>
    </submittedName>
</protein>
<evidence type="ECO:0000256" key="3">
    <source>
        <dbReference type="SAM" id="SignalP"/>
    </source>
</evidence>
<keyword evidence="1" id="KW-0175">Coiled coil</keyword>
<dbReference type="PANTHER" id="PTHR21593:SF36">
    <property type="entry name" value="DUF148 DOMAIN-CONTAINING PROTEIN-RELATED"/>
    <property type="match status" value="1"/>
</dbReference>
<evidence type="ECO:0000256" key="2">
    <source>
        <dbReference type="SAM" id="MobiDB-lite"/>
    </source>
</evidence>
<feature type="compositionally biased region" description="Polar residues" evidence="2">
    <location>
        <begin position="226"/>
        <end position="236"/>
    </location>
</feature>
<dbReference type="AlphaFoldDB" id="A0A914VF85"/>
<feature type="chain" id="PRO_5037138164" evidence="3">
    <location>
        <begin position="21"/>
        <end position="259"/>
    </location>
</feature>
<keyword evidence="3" id="KW-0732">Signal</keyword>
<evidence type="ECO:0000313" key="4">
    <source>
        <dbReference type="Proteomes" id="UP000887566"/>
    </source>
</evidence>
<organism evidence="4 5">
    <name type="scientific">Plectus sambesii</name>
    <dbReference type="NCBI Taxonomy" id="2011161"/>
    <lineage>
        <taxon>Eukaryota</taxon>
        <taxon>Metazoa</taxon>
        <taxon>Ecdysozoa</taxon>
        <taxon>Nematoda</taxon>
        <taxon>Chromadorea</taxon>
        <taxon>Plectida</taxon>
        <taxon>Plectina</taxon>
        <taxon>Plectoidea</taxon>
        <taxon>Plectidae</taxon>
        <taxon>Plectus</taxon>
    </lineage>
</organism>
<sequence length="259" mass="28396">MVGLTLRVCCFLLISCVVFAAPKTSAGRVGGALKKQPQCRPPSEQFFATLNATVRQQLKDIWADYTNDTTDCSTQEKAMKELFSAIDNKSSKKAAFGGRGGPTFLASASDEVYAEFEKIVMNNALNEEDKLKAVDEFMSKQSAELQSAYKKWKEEHKADIAKIDAARVEIEKKIAAANLSEDAKAFYENLQKIKNSTMTEQEKWMEERKLKATVSDEVANEILNVLNSGDNGNARSASGVKPSSIHTSNGAKKPGKPSN</sequence>
<accession>A0A914VF85</accession>
<keyword evidence="4" id="KW-1185">Reference proteome</keyword>
<dbReference type="WBParaSite" id="PSAMB.scaffold180size68608.g2975.t1">
    <property type="protein sequence ID" value="PSAMB.scaffold180size68608.g2975.t1"/>
    <property type="gene ID" value="PSAMB.scaffold180size68608.g2975"/>
</dbReference>
<dbReference type="Proteomes" id="UP000887566">
    <property type="component" value="Unplaced"/>
</dbReference>
<feature type="signal peptide" evidence="3">
    <location>
        <begin position="1"/>
        <end position="20"/>
    </location>
</feature>
<dbReference type="PANTHER" id="PTHR21593">
    <property type="entry name" value="PRION-LIKE- Q/N-RICH -DOMAIN-BEARING PROTEIN PROTEIN"/>
    <property type="match status" value="1"/>
</dbReference>
<dbReference type="InterPro" id="IPR052823">
    <property type="entry name" value="SXP/RAL-2_related"/>
</dbReference>
<proteinExistence type="predicted"/>
<feature type="coiled-coil region" evidence="1">
    <location>
        <begin position="153"/>
        <end position="196"/>
    </location>
</feature>
<reference evidence="5" key="1">
    <citation type="submission" date="2022-11" db="UniProtKB">
        <authorList>
            <consortium name="WormBaseParasite"/>
        </authorList>
    </citation>
    <scope>IDENTIFICATION</scope>
</reference>
<evidence type="ECO:0000313" key="5">
    <source>
        <dbReference type="WBParaSite" id="PSAMB.scaffold180size68608.g2975.t1"/>
    </source>
</evidence>
<name>A0A914VF85_9BILA</name>
<evidence type="ECO:0000256" key="1">
    <source>
        <dbReference type="SAM" id="Coils"/>
    </source>
</evidence>
<feature type="region of interest" description="Disordered" evidence="2">
    <location>
        <begin position="226"/>
        <end position="259"/>
    </location>
</feature>